<feature type="compositionally biased region" description="Polar residues" evidence="1">
    <location>
        <begin position="60"/>
        <end position="70"/>
    </location>
</feature>
<sequence>MVTEEAKVEDHLHGDRKARETRKTKSAPPPEGANPRSSQRLRLCGSDRGRTPKIAPYQSFLDSGQVNARQGSAGGSPKKRGQDICRHTRAARGELAGAWWRRGECEHS</sequence>
<dbReference type="KEGG" id="vg:30999455"/>
<dbReference type="EMBL" id="KY355735">
    <property type="protein sequence ID" value="APZ76329.1"/>
    <property type="molecule type" value="Genomic_DNA"/>
</dbReference>
<reference evidence="2" key="1">
    <citation type="submission" date="2016-12" db="EMBL/GenBank/DDBJ databases">
        <title>A murine herpesvirus closely related to ubiquitous human herpesviruses causes T-cell depletion.</title>
        <authorList>
            <person name="Patel S.J."/>
            <person name="Zhao G."/>
            <person name="Penna V.R."/>
            <person name="Park E."/>
            <person name="Lauron E.J."/>
            <person name="Harvey I.B."/>
            <person name="Beatty W.L."/>
            <person name="Plougastel-Douglas B."/>
            <person name="Poursine-Laurent J."/>
            <person name="Fremont D.H."/>
            <person name="Wang D."/>
            <person name="Yokoyama W.M."/>
        </authorList>
    </citation>
    <scope>NUCLEOTIDE SEQUENCE [LARGE SCALE GENOMIC DNA]</scope>
    <source>
        <strain evidence="2">YOK1</strain>
    </source>
</reference>
<proteinExistence type="predicted"/>
<feature type="compositionally biased region" description="Basic and acidic residues" evidence="1">
    <location>
        <begin position="1"/>
        <end position="23"/>
    </location>
</feature>
<keyword evidence="3" id="KW-1185">Reference proteome</keyword>
<name>A0A1P8VIZ8_9BETA</name>
<gene>
    <name evidence="2" type="primary">ORF114</name>
    <name evidence="2" type="ORF">MRV_0118</name>
</gene>
<accession>A0A1P8VIZ8</accession>
<organism evidence="2">
    <name type="scientific">Murid betaherpesvirus 3</name>
    <dbReference type="NCBI Taxonomy" id="2560603"/>
    <lineage>
        <taxon>Viruses</taxon>
        <taxon>Duplodnaviria</taxon>
        <taxon>Heunggongvirae</taxon>
        <taxon>Peploviricota</taxon>
        <taxon>Herviviricetes</taxon>
        <taxon>Herpesvirales</taxon>
        <taxon>Orthoherpesviridae</taxon>
        <taxon>Betaherpesvirinae</taxon>
        <taxon>Roseolovirus</taxon>
        <taxon>Roseolovirus muridbeta3</taxon>
    </lineage>
</organism>
<feature type="region of interest" description="Disordered" evidence="1">
    <location>
        <begin position="1"/>
        <end position="85"/>
    </location>
</feature>
<dbReference type="Proteomes" id="UP000202182">
    <property type="component" value="Segment"/>
</dbReference>
<evidence type="ECO:0000256" key="1">
    <source>
        <dbReference type="SAM" id="MobiDB-lite"/>
    </source>
</evidence>
<evidence type="ECO:0000313" key="2">
    <source>
        <dbReference type="EMBL" id="APZ76329.1"/>
    </source>
</evidence>
<evidence type="ECO:0000313" key="3">
    <source>
        <dbReference type="Proteomes" id="UP000202182"/>
    </source>
</evidence>
<protein>
    <submittedName>
        <fullName evidence="2">Uncharacterized protein</fullName>
    </submittedName>
</protein>